<dbReference type="AlphaFoldDB" id="A0A517R2T2"/>
<reference evidence="2 3" key="1">
    <citation type="submission" date="2019-02" db="EMBL/GenBank/DDBJ databases">
        <title>Deep-cultivation of Planctomycetes and their phenomic and genomic characterization uncovers novel biology.</title>
        <authorList>
            <person name="Wiegand S."/>
            <person name="Jogler M."/>
            <person name="Boedeker C."/>
            <person name="Pinto D."/>
            <person name="Vollmers J."/>
            <person name="Rivas-Marin E."/>
            <person name="Kohn T."/>
            <person name="Peeters S.H."/>
            <person name="Heuer A."/>
            <person name="Rast P."/>
            <person name="Oberbeckmann S."/>
            <person name="Bunk B."/>
            <person name="Jeske O."/>
            <person name="Meyerdierks A."/>
            <person name="Storesund J.E."/>
            <person name="Kallscheuer N."/>
            <person name="Luecker S."/>
            <person name="Lage O.M."/>
            <person name="Pohl T."/>
            <person name="Merkel B.J."/>
            <person name="Hornburger P."/>
            <person name="Mueller R.-W."/>
            <person name="Bruemmer F."/>
            <person name="Labrenz M."/>
            <person name="Spormann A.M."/>
            <person name="Op den Camp H."/>
            <person name="Overmann J."/>
            <person name="Amann R."/>
            <person name="Jetten M.S.M."/>
            <person name="Mascher T."/>
            <person name="Medema M.H."/>
            <person name="Devos D.P."/>
            <person name="Kaster A.-K."/>
            <person name="Ovreas L."/>
            <person name="Rohde M."/>
            <person name="Galperin M.Y."/>
            <person name="Jogler C."/>
        </authorList>
    </citation>
    <scope>NUCLEOTIDE SEQUENCE [LARGE SCALE GENOMIC DNA]</scope>
    <source>
        <strain evidence="2 3">Pan189</strain>
    </source>
</reference>
<dbReference type="KEGG" id="svp:Pan189_25510"/>
<dbReference type="EMBL" id="CP036268">
    <property type="protein sequence ID" value="QDT38161.1"/>
    <property type="molecule type" value="Genomic_DNA"/>
</dbReference>
<feature type="compositionally biased region" description="Gly residues" evidence="1">
    <location>
        <begin position="27"/>
        <end position="36"/>
    </location>
</feature>
<dbReference type="Proteomes" id="UP000317318">
    <property type="component" value="Chromosome"/>
</dbReference>
<evidence type="ECO:0000313" key="3">
    <source>
        <dbReference type="Proteomes" id="UP000317318"/>
    </source>
</evidence>
<gene>
    <name evidence="2" type="ORF">Pan189_25510</name>
</gene>
<evidence type="ECO:0000313" key="2">
    <source>
        <dbReference type="EMBL" id="QDT38161.1"/>
    </source>
</evidence>
<keyword evidence="3" id="KW-1185">Reference proteome</keyword>
<feature type="region of interest" description="Disordered" evidence="1">
    <location>
        <begin position="27"/>
        <end position="53"/>
    </location>
</feature>
<proteinExistence type="predicted"/>
<protein>
    <submittedName>
        <fullName evidence="2">Uncharacterized protein</fullName>
    </submittedName>
</protein>
<dbReference type="RefSeq" id="WP_310820393.1">
    <property type="nucleotide sequence ID" value="NZ_CP036268.1"/>
</dbReference>
<evidence type="ECO:0000256" key="1">
    <source>
        <dbReference type="SAM" id="MobiDB-lite"/>
    </source>
</evidence>
<name>A0A517R2T2_9PLAN</name>
<organism evidence="2 3">
    <name type="scientific">Stratiformator vulcanicus</name>
    <dbReference type="NCBI Taxonomy" id="2527980"/>
    <lineage>
        <taxon>Bacteria</taxon>
        <taxon>Pseudomonadati</taxon>
        <taxon>Planctomycetota</taxon>
        <taxon>Planctomycetia</taxon>
        <taxon>Planctomycetales</taxon>
        <taxon>Planctomycetaceae</taxon>
        <taxon>Stratiformator</taxon>
    </lineage>
</organism>
<accession>A0A517R2T2</accession>
<sequence>MQGVGAIGGAALGMGAASAISGAATGTGGVTAGPGGAPSAQIPSNPVESASELGQLDQLTEALAELDSIDLLMLILLSGASHKEDEESSAEFLLGLIAGIAAAGQTGSADGVSDSGAGAFAPGTLVDVSA</sequence>